<dbReference type="AlphaFoldDB" id="A0AAN8FSI3"/>
<keyword evidence="3" id="KW-1185">Reference proteome</keyword>
<proteinExistence type="predicted"/>
<comment type="caution">
    <text evidence="2">The sequence shown here is derived from an EMBL/GenBank/DDBJ whole genome shotgun (WGS) entry which is preliminary data.</text>
</comment>
<feature type="transmembrane region" description="Helical" evidence="1">
    <location>
        <begin position="169"/>
        <end position="187"/>
    </location>
</feature>
<feature type="transmembrane region" description="Helical" evidence="1">
    <location>
        <begin position="75"/>
        <end position="98"/>
    </location>
</feature>
<dbReference type="Proteomes" id="UP001331761">
    <property type="component" value="Unassembled WGS sequence"/>
</dbReference>
<feature type="transmembrane region" description="Helical" evidence="1">
    <location>
        <begin position="110"/>
        <end position="135"/>
    </location>
</feature>
<evidence type="ECO:0000313" key="2">
    <source>
        <dbReference type="EMBL" id="KAK5979962.1"/>
    </source>
</evidence>
<reference evidence="2 3" key="1">
    <citation type="submission" date="2019-10" db="EMBL/GenBank/DDBJ databases">
        <title>Assembly and Annotation for the nematode Trichostrongylus colubriformis.</title>
        <authorList>
            <person name="Martin J."/>
        </authorList>
    </citation>
    <scope>NUCLEOTIDE SEQUENCE [LARGE SCALE GENOMIC DNA]</scope>
    <source>
        <strain evidence="2">G859</strain>
        <tissue evidence="2">Whole worm</tissue>
    </source>
</reference>
<accession>A0AAN8FSI3</accession>
<sequence>MPDDQIPYRCPSRPTEFFVLSSKCVCWRVPQLVSPIMPTYTTTTTRVTRTTTGNYYGGRMGEISLNTRYLSTNRGIIKILQIVCGFIICSLLCAQWYGGKSCFGEGRLGFCSGLNFIVVVINIVLLVLNFLNIGAWGLERIYSVICSILFLIAAALIIWFIIEYNTSRSTLIASAALIVCEFFLFLWDVKILQGEASN</sequence>
<organism evidence="2 3">
    <name type="scientific">Trichostrongylus colubriformis</name>
    <name type="common">Black scour worm</name>
    <dbReference type="NCBI Taxonomy" id="6319"/>
    <lineage>
        <taxon>Eukaryota</taxon>
        <taxon>Metazoa</taxon>
        <taxon>Ecdysozoa</taxon>
        <taxon>Nematoda</taxon>
        <taxon>Chromadorea</taxon>
        <taxon>Rhabditida</taxon>
        <taxon>Rhabditina</taxon>
        <taxon>Rhabditomorpha</taxon>
        <taxon>Strongyloidea</taxon>
        <taxon>Trichostrongylidae</taxon>
        <taxon>Trichostrongylus</taxon>
    </lineage>
</organism>
<gene>
    <name evidence="2" type="ORF">GCK32_000063</name>
</gene>
<keyword evidence="1" id="KW-0812">Transmembrane</keyword>
<evidence type="ECO:0000256" key="1">
    <source>
        <dbReference type="SAM" id="Phobius"/>
    </source>
</evidence>
<evidence type="ECO:0000313" key="3">
    <source>
        <dbReference type="Proteomes" id="UP001331761"/>
    </source>
</evidence>
<evidence type="ECO:0008006" key="4">
    <source>
        <dbReference type="Google" id="ProtNLM"/>
    </source>
</evidence>
<keyword evidence="1" id="KW-1133">Transmembrane helix</keyword>
<protein>
    <recommendedName>
        <fullName evidence="4">MARVEL domain-containing protein</fullName>
    </recommendedName>
</protein>
<dbReference type="EMBL" id="WIXE01007861">
    <property type="protein sequence ID" value="KAK5979962.1"/>
    <property type="molecule type" value="Genomic_DNA"/>
</dbReference>
<feature type="transmembrane region" description="Helical" evidence="1">
    <location>
        <begin position="141"/>
        <end position="162"/>
    </location>
</feature>
<keyword evidence="1" id="KW-0472">Membrane</keyword>
<name>A0AAN8FSI3_TRICO</name>